<reference evidence="2" key="1">
    <citation type="journal article" date="2019" name="Plant J.">
        <title>Chlorella vulgaris genome assembly and annotation reveals the molecular basis for metabolic acclimation to high light conditions.</title>
        <authorList>
            <person name="Cecchin M."/>
            <person name="Marcolungo L."/>
            <person name="Rossato M."/>
            <person name="Girolomoni L."/>
            <person name="Cosentino E."/>
            <person name="Cuine S."/>
            <person name="Li-Beisson Y."/>
            <person name="Delledonne M."/>
            <person name="Ballottari M."/>
        </authorList>
    </citation>
    <scope>NUCLEOTIDE SEQUENCE</scope>
    <source>
        <strain evidence="2">211/11P</strain>
    </source>
</reference>
<organism evidence="2 3">
    <name type="scientific">Chlorella vulgaris</name>
    <name type="common">Green alga</name>
    <dbReference type="NCBI Taxonomy" id="3077"/>
    <lineage>
        <taxon>Eukaryota</taxon>
        <taxon>Viridiplantae</taxon>
        <taxon>Chlorophyta</taxon>
        <taxon>core chlorophytes</taxon>
        <taxon>Trebouxiophyceae</taxon>
        <taxon>Chlorellales</taxon>
        <taxon>Chlorellaceae</taxon>
        <taxon>Chlorella clade</taxon>
        <taxon>Chlorella</taxon>
    </lineage>
</organism>
<feature type="compositionally biased region" description="Low complexity" evidence="1">
    <location>
        <begin position="284"/>
        <end position="295"/>
    </location>
</feature>
<evidence type="ECO:0000313" key="2">
    <source>
        <dbReference type="EMBL" id="KAI3428323.1"/>
    </source>
</evidence>
<protein>
    <submittedName>
        <fullName evidence="2">Uncharacterized protein</fullName>
    </submittedName>
</protein>
<comment type="caution">
    <text evidence="2">The sequence shown here is derived from an EMBL/GenBank/DDBJ whole genome shotgun (WGS) entry which is preliminary data.</text>
</comment>
<reference evidence="2" key="2">
    <citation type="submission" date="2020-11" db="EMBL/GenBank/DDBJ databases">
        <authorList>
            <person name="Cecchin M."/>
            <person name="Marcolungo L."/>
            <person name="Rossato M."/>
            <person name="Girolomoni L."/>
            <person name="Cosentino E."/>
            <person name="Cuine S."/>
            <person name="Li-Beisson Y."/>
            <person name="Delledonne M."/>
            <person name="Ballottari M."/>
        </authorList>
    </citation>
    <scope>NUCLEOTIDE SEQUENCE</scope>
    <source>
        <strain evidence="2">211/11P</strain>
        <tissue evidence="2">Whole cell</tissue>
    </source>
</reference>
<feature type="compositionally biased region" description="Acidic residues" evidence="1">
    <location>
        <begin position="249"/>
        <end position="265"/>
    </location>
</feature>
<evidence type="ECO:0000256" key="1">
    <source>
        <dbReference type="SAM" id="MobiDB-lite"/>
    </source>
</evidence>
<proteinExistence type="predicted"/>
<keyword evidence="3" id="KW-1185">Reference proteome</keyword>
<feature type="compositionally biased region" description="Gly residues" evidence="1">
    <location>
        <begin position="211"/>
        <end position="220"/>
    </location>
</feature>
<gene>
    <name evidence="2" type="ORF">D9Q98_006703</name>
</gene>
<dbReference type="OrthoDB" id="515179at2759"/>
<name>A0A9D4YVC0_CHLVU</name>
<feature type="region of interest" description="Disordered" evidence="1">
    <location>
        <begin position="211"/>
        <end position="268"/>
    </location>
</feature>
<feature type="region of interest" description="Disordered" evidence="1">
    <location>
        <begin position="284"/>
        <end position="415"/>
    </location>
</feature>
<dbReference type="AlphaFoldDB" id="A0A9D4YVC0"/>
<accession>A0A9D4YVC0</accession>
<feature type="compositionally biased region" description="Low complexity" evidence="1">
    <location>
        <begin position="317"/>
        <end position="337"/>
    </location>
</feature>
<dbReference type="Proteomes" id="UP001055712">
    <property type="component" value="Unassembled WGS sequence"/>
</dbReference>
<evidence type="ECO:0000313" key="3">
    <source>
        <dbReference type="Proteomes" id="UP001055712"/>
    </source>
</evidence>
<dbReference type="EMBL" id="SIDB01000009">
    <property type="protein sequence ID" value="KAI3428323.1"/>
    <property type="molecule type" value="Genomic_DNA"/>
</dbReference>
<sequence length="415" mass="43827">MAAKACLKLSKFYGNATVPRPYLLLDQDGRPVEDRVGAPKVNDALIEWASKVPFQQGGTMIKPVWDGPETDTPTAARNDFQARRTHCIFLQERADDIHAANPSIFTSDRKAMLSAASVYWREQLTNEQRAEYRERAATEKRQAAERAAEAEAANPKLKTFREKMQAYKRSVGSILSAAKVSAGPLWRVQRRMNANYKLLEDADGVAMAAGSGNGGASAGGKKGRKVGGKKAVVPRSKKAASSKRLVELESADDASSSEEECEEEAATAAEAVDAMQKLLLATARKPAGKAGARKAAAARDTDDGLANSGSEVEDSPRVGAAGASSRSRSGAVALAGRLGSRGRKGMYADAFELPPSQSATPAKARGKKGASAVAALAELPSKSPGKRTRTTRHSLAAAPPVGESPAKKLRSSGRV</sequence>